<evidence type="ECO:0000313" key="3">
    <source>
        <dbReference type="Proteomes" id="UP000660675"/>
    </source>
</evidence>
<feature type="region of interest" description="Disordered" evidence="1">
    <location>
        <begin position="119"/>
        <end position="139"/>
    </location>
</feature>
<dbReference type="Pfam" id="PF19953">
    <property type="entry name" value="EACC1"/>
    <property type="match status" value="1"/>
</dbReference>
<evidence type="ECO:0000313" key="2">
    <source>
        <dbReference type="EMBL" id="GGV79704.1"/>
    </source>
</evidence>
<name>A0ABQ2VUK7_9ACTN</name>
<accession>A0ABQ2VUK7</accession>
<dbReference type="RefSeq" id="WP_189542698.1">
    <property type="nucleotide sequence ID" value="NZ_BMTF01000004.1"/>
</dbReference>
<dbReference type="InterPro" id="IPR045428">
    <property type="entry name" value="EACC1"/>
</dbReference>
<keyword evidence="3" id="KW-1185">Reference proteome</keyword>
<protein>
    <submittedName>
        <fullName evidence="2">Uncharacterized protein</fullName>
    </submittedName>
</protein>
<gene>
    <name evidence="2" type="ORF">GCM10015535_16890</name>
</gene>
<proteinExistence type="predicted"/>
<reference evidence="3" key="1">
    <citation type="journal article" date="2019" name="Int. J. Syst. Evol. Microbiol.">
        <title>The Global Catalogue of Microorganisms (GCM) 10K type strain sequencing project: providing services to taxonomists for standard genome sequencing and annotation.</title>
        <authorList>
            <consortium name="The Broad Institute Genomics Platform"/>
            <consortium name="The Broad Institute Genome Sequencing Center for Infectious Disease"/>
            <person name="Wu L."/>
            <person name="Ma J."/>
        </authorList>
    </citation>
    <scope>NUCLEOTIDE SEQUENCE [LARGE SCALE GENOMIC DNA]</scope>
    <source>
        <strain evidence="3">JCM 4376</strain>
    </source>
</reference>
<sequence length="139" mass="14074">MLESTSITLKITLAGGSRVPDGLRAFIARDPSLRGVAQAQWQSRKVQAGTLGDGLDVLALVVTGALALPSAIETVKRWVSSQGGEAASVVISRDGVSVAISGVEDSEQLQKLAAALLPSSSADVGDPGEQVPTVAPEAG</sequence>
<organism evidence="2 3">
    <name type="scientific">Streptomyces gelaticus</name>
    <dbReference type="NCBI Taxonomy" id="285446"/>
    <lineage>
        <taxon>Bacteria</taxon>
        <taxon>Bacillati</taxon>
        <taxon>Actinomycetota</taxon>
        <taxon>Actinomycetes</taxon>
        <taxon>Kitasatosporales</taxon>
        <taxon>Streptomycetaceae</taxon>
        <taxon>Streptomyces</taxon>
    </lineage>
</organism>
<comment type="caution">
    <text evidence="2">The sequence shown here is derived from an EMBL/GenBank/DDBJ whole genome shotgun (WGS) entry which is preliminary data.</text>
</comment>
<dbReference type="Proteomes" id="UP000660675">
    <property type="component" value="Unassembled WGS sequence"/>
</dbReference>
<evidence type="ECO:0000256" key="1">
    <source>
        <dbReference type="SAM" id="MobiDB-lite"/>
    </source>
</evidence>
<dbReference type="EMBL" id="BMTF01000004">
    <property type="protein sequence ID" value="GGV79704.1"/>
    <property type="molecule type" value="Genomic_DNA"/>
</dbReference>